<dbReference type="EMBL" id="CCYD01000322">
    <property type="protein sequence ID" value="CEG38558.1"/>
    <property type="molecule type" value="Genomic_DNA"/>
</dbReference>
<evidence type="ECO:0000313" key="2">
    <source>
        <dbReference type="Proteomes" id="UP000054928"/>
    </source>
</evidence>
<protein>
    <submittedName>
        <fullName evidence="1">Uncharacterized protein</fullName>
    </submittedName>
</protein>
<dbReference type="AlphaFoldDB" id="A0A0P1AD99"/>
<name>A0A0P1AD99_PLAHL</name>
<proteinExistence type="predicted"/>
<keyword evidence="2" id="KW-1185">Reference proteome</keyword>
<sequence length="107" mass="11931">MTNLASIRRLACVVKCSSHPARKKEVVCNGLIPKELIAGMSVDFLSVAVISANTYIKILYLLIIPEDGDTDVDFHFKQLRAMLEGTHLKKCLPAKRRFFGAHKSIFA</sequence>
<dbReference type="GeneID" id="36403677"/>
<dbReference type="Proteomes" id="UP000054928">
    <property type="component" value="Unassembled WGS sequence"/>
</dbReference>
<dbReference type="RefSeq" id="XP_024574927.1">
    <property type="nucleotide sequence ID" value="XM_024724007.1"/>
</dbReference>
<organism evidence="1 2">
    <name type="scientific">Plasmopara halstedii</name>
    <name type="common">Downy mildew of sunflower</name>
    <dbReference type="NCBI Taxonomy" id="4781"/>
    <lineage>
        <taxon>Eukaryota</taxon>
        <taxon>Sar</taxon>
        <taxon>Stramenopiles</taxon>
        <taxon>Oomycota</taxon>
        <taxon>Peronosporomycetes</taxon>
        <taxon>Peronosporales</taxon>
        <taxon>Peronosporaceae</taxon>
        <taxon>Plasmopara</taxon>
    </lineage>
</organism>
<evidence type="ECO:0000313" key="1">
    <source>
        <dbReference type="EMBL" id="CEG38558.1"/>
    </source>
</evidence>
<accession>A0A0P1AD99</accession>
<reference evidence="2" key="1">
    <citation type="submission" date="2014-09" db="EMBL/GenBank/DDBJ databases">
        <authorList>
            <person name="Sharma Rahul"/>
            <person name="Thines Marco"/>
        </authorList>
    </citation>
    <scope>NUCLEOTIDE SEQUENCE [LARGE SCALE GENOMIC DNA]</scope>
</reference>